<dbReference type="InterPro" id="IPR018108">
    <property type="entry name" value="MCP_transmembrane"/>
</dbReference>
<dbReference type="AlphaFoldDB" id="A0A8S1KRG9"/>
<feature type="transmembrane region" description="Helical" evidence="10">
    <location>
        <begin position="116"/>
        <end position="136"/>
    </location>
</feature>
<dbReference type="Proteomes" id="UP000692954">
    <property type="component" value="Unassembled WGS sequence"/>
</dbReference>
<evidence type="ECO:0000313" key="11">
    <source>
        <dbReference type="EMBL" id="CAD8056163.1"/>
    </source>
</evidence>
<comment type="function">
    <text evidence="10">Catalyzes the exchange of ADP and ATP across the membrane.</text>
</comment>
<keyword evidence="12" id="KW-1185">Reference proteome</keyword>
<dbReference type="InterPro" id="IPR002113">
    <property type="entry name" value="ADT_euk_type"/>
</dbReference>
<keyword evidence="3 9" id="KW-0813">Transport</keyword>
<reference evidence="11" key="1">
    <citation type="submission" date="2021-01" db="EMBL/GenBank/DDBJ databases">
        <authorList>
            <consortium name="Genoscope - CEA"/>
            <person name="William W."/>
        </authorList>
    </citation>
    <scope>NUCLEOTIDE SEQUENCE</scope>
</reference>
<dbReference type="PANTHER" id="PTHR45635:SF14">
    <property type="entry name" value="ADP_ATP TRANSLOCASE"/>
    <property type="match status" value="1"/>
</dbReference>
<dbReference type="GO" id="GO:0005471">
    <property type="term" value="F:ATP:ADP antiporter activity"/>
    <property type="evidence" value="ECO:0007669"/>
    <property type="project" value="UniProtKB-UniRule"/>
</dbReference>
<keyword evidence="7" id="KW-0496">Mitochondrion</keyword>
<accession>A0A8S1KRG9</accession>
<dbReference type="PROSITE" id="PS50920">
    <property type="entry name" value="SOLCAR"/>
    <property type="match status" value="3"/>
</dbReference>
<evidence type="ECO:0000256" key="2">
    <source>
        <dbReference type="ARBA" id="ARBA00006375"/>
    </source>
</evidence>
<dbReference type="Pfam" id="PF00153">
    <property type="entry name" value="Mito_carr"/>
    <property type="match status" value="3"/>
</dbReference>
<organism evidence="11 12">
    <name type="scientific">Paramecium sonneborni</name>
    <dbReference type="NCBI Taxonomy" id="65129"/>
    <lineage>
        <taxon>Eukaryota</taxon>
        <taxon>Sar</taxon>
        <taxon>Alveolata</taxon>
        <taxon>Ciliophora</taxon>
        <taxon>Intramacronucleata</taxon>
        <taxon>Oligohymenophorea</taxon>
        <taxon>Peniculida</taxon>
        <taxon>Parameciidae</taxon>
        <taxon>Paramecium</taxon>
    </lineage>
</organism>
<comment type="caution">
    <text evidence="11">The sequence shown here is derived from an EMBL/GenBank/DDBJ whole genome shotgun (WGS) entry which is preliminary data.</text>
</comment>
<keyword evidence="8 10" id="KW-0472">Membrane</keyword>
<dbReference type="EMBL" id="CAJJDN010000010">
    <property type="protein sequence ID" value="CAD8056163.1"/>
    <property type="molecule type" value="Genomic_DNA"/>
</dbReference>
<evidence type="ECO:0000256" key="1">
    <source>
        <dbReference type="ARBA" id="ARBA00004448"/>
    </source>
</evidence>
<evidence type="ECO:0000256" key="6">
    <source>
        <dbReference type="ARBA" id="ARBA00022989"/>
    </source>
</evidence>
<dbReference type="OrthoDB" id="270584at2759"/>
<dbReference type="GO" id="GO:0140021">
    <property type="term" value="P:mitochondrial ADP transmembrane transport"/>
    <property type="evidence" value="ECO:0007669"/>
    <property type="project" value="InterPro"/>
</dbReference>
<comment type="subunit">
    <text evidence="10">Monomer.</text>
</comment>
<comment type="subcellular location">
    <subcellularLocation>
        <location evidence="10">Membrane</location>
        <topology evidence="10">Multi-pass membrane protein</topology>
    </subcellularLocation>
    <subcellularLocation>
        <location evidence="1">Mitochondrion inner membrane</location>
        <topology evidence="1">Multi-pass membrane protein</topology>
    </subcellularLocation>
</comment>
<comment type="caution">
    <text evidence="10">Lacks conserved residue(s) required for the propagation of feature annotation.</text>
</comment>
<sequence length="311" mass="33973">MAHSSSSGGSSNFLYDFLAGGVSGALAKTIAAPIERVKLLLQTQHTNPKLIARPYAGILDCFKRVFVEEGALSFWRGNWANVIRYFPTQAINFSVKDALNRQFLAGVDAKKQPGRFFAGSLLSGGIAGSIGLLIVYPLDFSRTRLAADIGKAANERQFKGLVDCMGQIIKTDGITGIYQGFGISVVGIFVYRALYFGGYDAGKRAIWGDDAAQRNSSILARFFFAQFVVSTSETLAYPLDTVRRRLMMQAGQKGNVEYSGTVDCFAKILSKEGPTGFFKGNLSNIWRSVGSSLVLVFYDEFQKIMAKNAKH</sequence>
<feature type="repeat" description="Solcar" evidence="8">
    <location>
        <begin position="115"/>
        <end position="205"/>
    </location>
</feature>
<evidence type="ECO:0000256" key="5">
    <source>
        <dbReference type="ARBA" id="ARBA00022792"/>
    </source>
</evidence>
<feature type="repeat" description="Solcar" evidence="8">
    <location>
        <begin position="11"/>
        <end position="102"/>
    </location>
</feature>
<evidence type="ECO:0000256" key="7">
    <source>
        <dbReference type="ARBA" id="ARBA00023128"/>
    </source>
</evidence>
<keyword evidence="6 10" id="KW-1133">Transmembrane helix</keyword>
<evidence type="ECO:0000256" key="4">
    <source>
        <dbReference type="ARBA" id="ARBA00022737"/>
    </source>
</evidence>
<evidence type="ECO:0000256" key="8">
    <source>
        <dbReference type="PROSITE-ProRule" id="PRU00282"/>
    </source>
</evidence>
<evidence type="ECO:0000256" key="10">
    <source>
        <dbReference type="RuleBase" id="RU368008"/>
    </source>
</evidence>
<dbReference type="PANTHER" id="PTHR45635">
    <property type="entry name" value="ADP,ATP CARRIER PROTEIN 1-RELATED-RELATED"/>
    <property type="match status" value="1"/>
</dbReference>
<gene>
    <name evidence="11" type="ORF">PSON_ATCC_30995.1.T0100098</name>
</gene>
<dbReference type="GO" id="GO:0005743">
    <property type="term" value="C:mitochondrial inner membrane"/>
    <property type="evidence" value="ECO:0007669"/>
    <property type="project" value="UniProtKB-SubCell"/>
</dbReference>
<comment type="similarity">
    <text evidence="2 9">Belongs to the mitochondrial carrier (TC 2.A.29) family.</text>
</comment>
<keyword evidence="8 9" id="KW-0812">Transmembrane</keyword>
<evidence type="ECO:0000256" key="3">
    <source>
        <dbReference type="ARBA" id="ARBA00022448"/>
    </source>
</evidence>
<feature type="transmembrane region" description="Helical" evidence="10">
    <location>
        <begin position="177"/>
        <end position="198"/>
    </location>
</feature>
<proteinExistence type="inferred from homology"/>
<name>A0A8S1KRG9_9CILI</name>
<keyword evidence="5" id="KW-0999">Mitochondrion inner membrane</keyword>
<evidence type="ECO:0000313" key="12">
    <source>
        <dbReference type="Proteomes" id="UP000692954"/>
    </source>
</evidence>
<dbReference type="GO" id="GO:1990544">
    <property type="term" value="P:mitochondrial ATP transmembrane transport"/>
    <property type="evidence" value="ECO:0007669"/>
    <property type="project" value="InterPro"/>
</dbReference>
<keyword evidence="4" id="KW-0677">Repeat</keyword>
<evidence type="ECO:0000256" key="9">
    <source>
        <dbReference type="RuleBase" id="RU000488"/>
    </source>
</evidence>
<protein>
    <recommendedName>
        <fullName evidence="10">ADP/ATP translocase</fullName>
    </recommendedName>
    <alternativeName>
        <fullName evidence="10">ADP,ATP carrier protein</fullName>
    </alternativeName>
</protein>
<feature type="repeat" description="Solcar" evidence="8">
    <location>
        <begin position="216"/>
        <end position="304"/>
    </location>
</feature>